<accession>A0A0A1TR23</accession>
<keyword evidence="14" id="KW-1185">Reference proteome</keyword>
<dbReference type="SUPFAM" id="SSF103473">
    <property type="entry name" value="MFS general substrate transporter"/>
    <property type="match status" value="1"/>
</dbReference>
<feature type="transmembrane region" description="Helical" evidence="11">
    <location>
        <begin position="121"/>
        <end position="141"/>
    </location>
</feature>
<gene>
    <name evidence="13" type="ORF">VHEMI09180</name>
</gene>
<evidence type="ECO:0000256" key="2">
    <source>
        <dbReference type="ARBA" id="ARBA00007520"/>
    </source>
</evidence>
<feature type="transmembrane region" description="Helical" evidence="11">
    <location>
        <begin position="411"/>
        <end position="432"/>
    </location>
</feature>
<evidence type="ECO:0000256" key="4">
    <source>
        <dbReference type="ARBA" id="ARBA00022692"/>
    </source>
</evidence>
<dbReference type="Pfam" id="PF07690">
    <property type="entry name" value="MFS_1"/>
    <property type="match status" value="1"/>
</dbReference>
<dbReference type="FunFam" id="1.20.1250.20:FF:000196">
    <property type="entry name" value="MFS toxin efflux pump (AflT)"/>
    <property type="match status" value="1"/>
</dbReference>
<evidence type="ECO:0000259" key="12">
    <source>
        <dbReference type="PROSITE" id="PS50850"/>
    </source>
</evidence>
<evidence type="ECO:0000256" key="3">
    <source>
        <dbReference type="ARBA" id="ARBA00022448"/>
    </source>
</evidence>
<dbReference type="InterPro" id="IPR036259">
    <property type="entry name" value="MFS_trans_sf"/>
</dbReference>
<comment type="function">
    <text evidence="7">Efflux pump; part of the gene cluster that mediates the biosynthesis of dothistromin (DOTH), a polyketide toxin very similar in structure to the aflatoxin precursor, versicolorin B. One function of dotC may be to transport early-stage dothistromin biosynthetic intermediates from the cytoplasm into vacuoles, thereby affecting the rate of dothistromin production.</text>
</comment>
<protein>
    <recommendedName>
        <fullName evidence="8">Efflux pump dotC</fullName>
    </recommendedName>
    <alternativeName>
        <fullName evidence="9">Dothistromin biosynthesis protein C</fullName>
    </alternativeName>
</protein>
<evidence type="ECO:0000256" key="8">
    <source>
        <dbReference type="ARBA" id="ARBA00069956"/>
    </source>
</evidence>
<feature type="transmembrane region" description="Helical" evidence="11">
    <location>
        <begin position="55"/>
        <end position="79"/>
    </location>
</feature>
<feature type="transmembrane region" description="Helical" evidence="11">
    <location>
        <begin position="91"/>
        <end position="109"/>
    </location>
</feature>
<evidence type="ECO:0000256" key="1">
    <source>
        <dbReference type="ARBA" id="ARBA00004128"/>
    </source>
</evidence>
<dbReference type="PRINTS" id="PR01036">
    <property type="entry name" value="TCRTETB"/>
</dbReference>
<feature type="transmembrane region" description="Helical" evidence="11">
    <location>
        <begin position="317"/>
        <end position="341"/>
    </location>
</feature>
<evidence type="ECO:0000256" key="5">
    <source>
        <dbReference type="ARBA" id="ARBA00022989"/>
    </source>
</evidence>
<dbReference type="InterPro" id="IPR011701">
    <property type="entry name" value="MFS"/>
</dbReference>
<feature type="compositionally biased region" description="Basic and acidic residues" evidence="10">
    <location>
        <begin position="34"/>
        <end position="47"/>
    </location>
</feature>
<feature type="transmembrane region" description="Helical" evidence="11">
    <location>
        <begin position="353"/>
        <end position="375"/>
    </location>
</feature>
<feature type="transmembrane region" description="Helical" evidence="11">
    <location>
        <begin position="242"/>
        <end position="265"/>
    </location>
</feature>
<keyword evidence="5 11" id="KW-1133">Transmembrane helix</keyword>
<keyword evidence="3" id="KW-0813">Transport</keyword>
<reference evidence="13 14" key="1">
    <citation type="journal article" date="2015" name="Genome Announc.">
        <title>Draft Genome Sequence and Gene Annotation of the Entomopathogenic Fungus Verticillium hemipterigenum.</title>
        <authorList>
            <person name="Horn F."/>
            <person name="Habel A."/>
            <person name="Scharf D.H."/>
            <person name="Dworschak J."/>
            <person name="Brakhage A.A."/>
            <person name="Guthke R."/>
            <person name="Hertweck C."/>
            <person name="Linde J."/>
        </authorList>
    </citation>
    <scope>NUCLEOTIDE SEQUENCE [LARGE SCALE GENOMIC DNA]</scope>
</reference>
<dbReference type="PANTHER" id="PTHR23501:SF102">
    <property type="entry name" value="DRUG TRANSPORTER, PUTATIVE (AFU_ORTHOLOGUE AFUA_3G08530)-RELATED"/>
    <property type="match status" value="1"/>
</dbReference>
<keyword evidence="6 11" id="KW-0472">Membrane</keyword>
<dbReference type="GO" id="GO:0022857">
    <property type="term" value="F:transmembrane transporter activity"/>
    <property type="evidence" value="ECO:0007669"/>
    <property type="project" value="InterPro"/>
</dbReference>
<sequence>MESDQTPSPAQHGIDQTTETVTTTPPAPVQEPPKSWDVEAKKPEDETSRSNLETALVIVALCLALFLAALDTTIVTTAIPTIAHEFQSSAGYVWVGSAYLLGNASFVPLWGKLSDIFGRKYTLLATIAVFWVGSLLCAVSVSMPMLIAARAIQGVGSGGAIVLPNICISDLFSVRKRSLYFAIFGGVWAIAGAIGPVLGGVFTTKVTWRWCFYVNLPISGLAIIILIIWLRIHNPHTPLREGLLAIDWVGSLLIVGGTLMLLLGLGFGGVQYAWDSATVICLIMFGVVTMGIFAAYEAKVAKFPIFRMALLRDRSSLASLAVCFWHAFTFIGGTFWLPLYFQAILSQSSLMSGVYLLPFALFLSLSSAVTGITINKTGHYKIQILIGALLMTLGFGLMTDLGAERNFAKTIVFLIIAGLGVGPIFQAPLIALQSNVAPRDIGSATSCFGFVRQIGTSMSVVIGGVIFNNQMETQFPTLEKELGKNAFAFSGANAAANALVAGQLEGHEATIVHEAYWISLRGLFILFTCTAFITFLFGLGIRQKELSKQHQEHKTGLQSLKPAEGKEKEGEVAK</sequence>
<dbReference type="AlphaFoldDB" id="A0A0A1TR23"/>
<evidence type="ECO:0000256" key="11">
    <source>
        <dbReference type="SAM" id="Phobius"/>
    </source>
</evidence>
<dbReference type="GO" id="GO:0005886">
    <property type="term" value="C:plasma membrane"/>
    <property type="evidence" value="ECO:0007669"/>
    <property type="project" value="TreeGrafter"/>
</dbReference>
<dbReference type="InterPro" id="IPR020846">
    <property type="entry name" value="MFS_dom"/>
</dbReference>
<dbReference type="CDD" id="cd17502">
    <property type="entry name" value="MFS_Azr1_MDR_like"/>
    <property type="match status" value="1"/>
</dbReference>
<evidence type="ECO:0000313" key="13">
    <source>
        <dbReference type="EMBL" id="CEJ93602.1"/>
    </source>
</evidence>
<dbReference type="FunFam" id="1.20.1720.10:FF:000014">
    <property type="entry name" value="MFS drug transporter, putative"/>
    <property type="match status" value="1"/>
</dbReference>
<feature type="transmembrane region" description="Helical" evidence="11">
    <location>
        <begin position="382"/>
        <end position="399"/>
    </location>
</feature>
<feature type="transmembrane region" description="Helical" evidence="11">
    <location>
        <begin position="207"/>
        <end position="230"/>
    </location>
</feature>
<dbReference type="Gene3D" id="1.20.1250.20">
    <property type="entry name" value="MFS general substrate transporter like domains"/>
    <property type="match status" value="1"/>
</dbReference>
<dbReference type="Proteomes" id="UP000039046">
    <property type="component" value="Unassembled WGS sequence"/>
</dbReference>
<dbReference type="EMBL" id="CDHN01000005">
    <property type="protein sequence ID" value="CEJ93602.1"/>
    <property type="molecule type" value="Genomic_DNA"/>
</dbReference>
<feature type="transmembrane region" description="Helical" evidence="11">
    <location>
        <begin position="179"/>
        <end position="201"/>
    </location>
</feature>
<feature type="transmembrane region" description="Helical" evidence="11">
    <location>
        <begin position="522"/>
        <end position="541"/>
    </location>
</feature>
<dbReference type="GO" id="GO:0005774">
    <property type="term" value="C:vacuolar membrane"/>
    <property type="evidence" value="ECO:0007669"/>
    <property type="project" value="UniProtKB-SubCell"/>
</dbReference>
<evidence type="ECO:0000256" key="6">
    <source>
        <dbReference type="ARBA" id="ARBA00023136"/>
    </source>
</evidence>
<feature type="compositionally biased region" description="Basic and acidic residues" evidence="10">
    <location>
        <begin position="563"/>
        <end position="574"/>
    </location>
</feature>
<dbReference type="OrthoDB" id="10021397at2759"/>
<dbReference type="PANTHER" id="PTHR23501">
    <property type="entry name" value="MAJOR FACILITATOR SUPERFAMILY"/>
    <property type="match status" value="1"/>
</dbReference>
<evidence type="ECO:0000313" key="14">
    <source>
        <dbReference type="Proteomes" id="UP000039046"/>
    </source>
</evidence>
<dbReference type="PROSITE" id="PS50850">
    <property type="entry name" value="MFS"/>
    <property type="match status" value="1"/>
</dbReference>
<evidence type="ECO:0000256" key="9">
    <source>
        <dbReference type="ARBA" id="ARBA00083178"/>
    </source>
</evidence>
<organism evidence="13 14">
    <name type="scientific">[Torrubiella] hemipterigena</name>
    <dbReference type="NCBI Taxonomy" id="1531966"/>
    <lineage>
        <taxon>Eukaryota</taxon>
        <taxon>Fungi</taxon>
        <taxon>Dikarya</taxon>
        <taxon>Ascomycota</taxon>
        <taxon>Pezizomycotina</taxon>
        <taxon>Sordariomycetes</taxon>
        <taxon>Hypocreomycetidae</taxon>
        <taxon>Hypocreales</taxon>
        <taxon>Clavicipitaceae</taxon>
        <taxon>Clavicipitaceae incertae sedis</taxon>
        <taxon>'Torrubiella' clade</taxon>
    </lineage>
</organism>
<name>A0A0A1TR23_9HYPO</name>
<evidence type="ECO:0000256" key="7">
    <source>
        <dbReference type="ARBA" id="ARBA00057269"/>
    </source>
</evidence>
<feature type="region of interest" description="Disordered" evidence="10">
    <location>
        <begin position="550"/>
        <end position="574"/>
    </location>
</feature>
<dbReference type="HOGENOM" id="CLU_000960_22_0_1"/>
<proteinExistence type="inferred from homology"/>
<feature type="transmembrane region" description="Helical" evidence="11">
    <location>
        <begin position="277"/>
        <end position="296"/>
    </location>
</feature>
<comment type="subcellular location">
    <subcellularLocation>
        <location evidence="1">Vacuole membrane</location>
        <topology evidence="1">Multi-pass membrane protein</topology>
    </subcellularLocation>
</comment>
<keyword evidence="4 11" id="KW-0812">Transmembrane</keyword>
<feature type="region of interest" description="Disordered" evidence="10">
    <location>
        <begin position="1"/>
        <end position="47"/>
    </location>
</feature>
<evidence type="ECO:0000256" key="10">
    <source>
        <dbReference type="SAM" id="MobiDB-lite"/>
    </source>
</evidence>
<dbReference type="Gene3D" id="1.20.1720.10">
    <property type="entry name" value="Multidrug resistance protein D"/>
    <property type="match status" value="1"/>
</dbReference>
<feature type="domain" description="Major facilitator superfamily (MFS) profile" evidence="12">
    <location>
        <begin position="57"/>
        <end position="546"/>
    </location>
</feature>
<comment type="similarity">
    <text evidence="2">Belongs to the major facilitator superfamily. TCR/Tet family.</text>
</comment>